<dbReference type="AlphaFoldDB" id="A0AAX4NHQ5"/>
<accession>A0AAX4NHQ5</accession>
<evidence type="ECO:0000313" key="2">
    <source>
        <dbReference type="Proteomes" id="UP001451606"/>
    </source>
</evidence>
<dbReference type="GeneID" id="95967847"/>
<evidence type="ECO:0000313" key="1">
    <source>
        <dbReference type="EMBL" id="WYY00533.1"/>
    </source>
</evidence>
<organism evidence="1 2">
    <name type="scientific">Oxyplasma meridianum</name>
    <dbReference type="NCBI Taxonomy" id="3073602"/>
    <lineage>
        <taxon>Archaea</taxon>
        <taxon>Methanobacteriati</taxon>
        <taxon>Thermoplasmatota</taxon>
        <taxon>Thermoplasmata</taxon>
        <taxon>Thermoplasmatales</taxon>
        <taxon>Thermoplasmataceae</taxon>
        <taxon>Oxyplasma</taxon>
    </lineage>
</organism>
<gene>
    <name evidence="1" type="ORF">OXIME_001110</name>
</gene>
<dbReference type="EMBL" id="CP133772">
    <property type="protein sequence ID" value="WYY00533.1"/>
    <property type="molecule type" value="Genomic_DNA"/>
</dbReference>
<protein>
    <submittedName>
        <fullName evidence="1">Uncharacterized protein</fullName>
    </submittedName>
</protein>
<proteinExistence type="predicted"/>
<keyword evidence="2" id="KW-1185">Reference proteome</keyword>
<name>A0AAX4NHQ5_9ARCH</name>
<dbReference type="RefSeq" id="WP_393970868.1">
    <property type="nucleotide sequence ID" value="NZ_CP133772.1"/>
</dbReference>
<dbReference type="Proteomes" id="UP001451606">
    <property type="component" value="Chromosome"/>
</dbReference>
<reference evidence="1 2" key="1">
    <citation type="submission" date="2023-09" db="EMBL/GenBank/DDBJ databases">
        <authorList>
            <person name="Golyshina O.V."/>
            <person name="Lunev E.A."/>
            <person name="Bargiela R."/>
            <person name="Gaines M.C."/>
            <person name="Daum B."/>
            <person name="Bale N.J."/>
            <person name="Koenen M."/>
            <person name="Sinninghe Damst J.S."/>
            <person name="Yakimov M."/>
            <person name="Golyshin P.N."/>
        </authorList>
    </citation>
    <scope>NUCLEOTIDE SEQUENCE [LARGE SCALE GENOMIC DNA]</scope>
    <source>
        <strain evidence="1 2">M1</strain>
    </source>
</reference>
<sequence>MKIYSERFFIKYLFSNRGICLGVDLKDRSYLFLICTRGIILRKRNRGDRVVEDLDYEIDRIYNTIAGKEEGMKK</sequence>
<dbReference type="KEGG" id="omr:OXIME_001110"/>